<comment type="catalytic activity">
    <reaction evidence="8">
        <text>(24S)-24,25-epoxycucurbitadienol + H2O = (24R)-24,25-dihydroxycucurbitadienol</text>
        <dbReference type="Rhea" id="RHEA:81855"/>
        <dbReference type="ChEBI" id="CHEBI:15377"/>
        <dbReference type="ChEBI" id="CHEBI:229949"/>
        <dbReference type="ChEBI" id="CHEBI:229950"/>
    </reaction>
    <physiologicalReaction direction="left-to-right" evidence="8">
        <dbReference type="Rhea" id="RHEA:81856"/>
    </physiologicalReaction>
</comment>
<comment type="subunit">
    <text evidence="2">Homodimer.</text>
</comment>
<evidence type="ECO:0000256" key="5">
    <source>
        <dbReference type="ARBA" id="ARBA00038334"/>
    </source>
</evidence>
<reference evidence="10" key="2">
    <citation type="submission" date="2021-01" db="UniProtKB">
        <authorList>
            <consortium name="EnsemblPlants"/>
        </authorList>
    </citation>
    <scope>IDENTIFICATION</scope>
</reference>
<evidence type="ECO:0000256" key="4">
    <source>
        <dbReference type="ARBA" id="ARBA00022801"/>
    </source>
</evidence>
<evidence type="ECO:0000256" key="1">
    <source>
        <dbReference type="ARBA" id="ARBA00004721"/>
    </source>
</evidence>
<organism evidence="10 11">
    <name type="scientific">Quercus lobata</name>
    <name type="common">Valley oak</name>
    <dbReference type="NCBI Taxonomy" id="97700"/>
    <lineage>
        <taxon>Eukaryota</taxon>
        <taxon>Viridiplantae</taxon>
        <taxon>Streptophyta</taxon>
        <taxon>Embryophyta</taxon>
        <taxon>Tracheophyta</taxon>
        <taxon>Spermatophyta</taxon>
        <taxon>Magnoliopsida</taxon>
        <taxon>eudicotyledons</taxon>
        <taxon>Gunneridae</taxon>
        <taxon>Pentapetalae</taxon>
        <taxon>rosids</taxon>
        <taxon>fabids</taxon>
        <taxon>Fagales</taxon>
        <taxon>Fagaceae</taxon>
        <taxon>Quercus</taxon>
    </lineage>
</organism>
<keyword evidence="11" id="KW-1185">Reference proteome</keyword>
<evidence type="ECO:0000256" key="2">
    <source>
        <dbReference type="ARBA" id="ARBA00011738"/>
    </source>
</evidence>
<gene>
    <name evidence="10" type="primary">LOC115971052</name>
</gene>
<dbReference type="EnsemblPlants" id="QL12p028134:mrna">
    <property type="protein sequence ID" value="QL12p028134:mrna"/>
    <property type="gene ID" value="QL12p028134"/>
</dbReference>
<proteinExistence type="inferred from homology"/>
<dbReference type="PRINTS" id="PR00412">
    <property type="entry name" value="EPOXHYDRLASE"/>
</dbReference>
<dbReference type="InParanoid" id="A0A7N2N496"/>
<evidence type="ECO:0000259" key="9">
    <source>
        <dbReference type="Pfam" id="PF00561"/>
    </source>
</evidence>
<dbReference type="PRINTS" id="PR00111">
    <property type="entry name" value="ABHYDROLASE"/>
</dbReference>
<comment type="function">
    <text evidence="7">Epoxide hydrolase involved in the biosynthesis of cucurbitacin and mogroside tetracyclic triterpene natural products (e.g. siamenoside I and mogrosides IV, V and VI). Cucurbitacins have cytotoxic properties and exhibit deterrent taste as a defense barrier against herbivores. Mogrosides are nonsugar highly oxygenated compounds used as high-intensity zero-calorie sweeteners; they also possess pharmacological properties such as regulating immunity, lowering blood sugar and lipid levels, protecting the liver, and acting as antioxidants and antitumor agents. Catalyzes the hydrolysis of aromatic epoxide-containing substrates, such as the conversion of 24,25-epoxycucurbitadienol to 24,25-dihydroxycucurbitadienol.</text>
</comment>
<dbReference type="Gene3D" id="3.40.50.1820">
    <property type="entry name" value="alpha/beta hydrolase"/>
    <property type="match status" value="1"/>
</dbReference>
<dbReference type="EC" id="3.3.2.10" evidence="3"/>
<dbReference type="InterPro" id="IPR000639">
    <property type="entry name" value="Epox_hydrolase-like"/>
</dbReference>
<dbReference type="Proteomes" id="UP000594261">
    <property type="component" value="Chromosome 12"/>
</dbReference>
<comment type="pathway">
    <text evidence="1">Secondary metabolite biosynthesis; terpenoid biosynthesis.</text>
</comment>
<dbReference type="RefSeq" id="XP_030946584.1">
    <property type="nucleotide sequence ID" value="XM_031090724.1"/>
</dbReference>
<comment type="similarity">
    <text evidence="5">Belongs to the AB hydrolase superfamily. Epoxide hydrolase family.</text>
</comment>
<dbReference type="Pfam" id="PF00561">
    <property type="entry name" value="Abhydrolase_1"/>
    <property type="match status" value="1"/>
</dbReference>
<comment type="catalytic activity">
    <reaction evidence="6">
        <text>an epoxide + H2O = an ethanediol</text>
        <dbReference type="Rhea" id="RHEA:19037"/>
        <dbReference type="ChEBI" id="CHEBI:15377"/>
        <dbReference type="ChEBI" id="CHEBI:32955"/>
        <dbReference type="ChEBI" id="CHEBI:140594"/>
        <dbReference type="EC" id="3.3.2.10"/>
    </reaction>
    <physiologicalReaction direction="left-to-right" evidence="6">
        <dbReference type="Rhea" id="RHEA:19038"/>
    </physiologicalReaction>
</comment>
<dbReference type="InterPro" id="IPR029058">
    <property type="entry name" value="AB_hydrolase_fold"/>
</dbReference>
<dbReference type="FunFam" id="3.40.50.1820:FF:000161">
    <property type="entry name" value="Epoxide hydrolase"/>
    <property type="match status" value="1"/>
</dbReference>
<evidence type="ECO:0000256" key="7">
    <source>
        <dbReference type="ARBA" id="ARBA00058358"/>
    </source>
</evidence>
<dbReference type="GO" id="GO:0004301">
    <property type="term" value="F:epoxide hydrolase activity"/>
    <property type="evidence" value="ECO:0007669"/>
    <property type="project" value="UniProtKB-EC"/>
</dbReference>
<dbReference type="SUPFAM" id="SSF53474">
    <property type="entry name" value="alpha/beta-Hydrolases"/>
    <property type="match status" value="1"/>
</dbReference>
<protein>
    <recommendedName>
        <fullName evidence="3">soluble epoxide hydrolase</fullName>
        <ecNumber evidence="3">3.3.2.10</ecNumber>
    </recommendedName>
</protein>
<dbReference type="AlphaFoldDB" id="A0A7N2N496"/>
<dbReference type="Gramene" id="QL12p028134:mrna">
    <property type="protein sequence ID" value="QL12p028134:mrna"/>
    <property type="gene ID" value="QL12p028134"/>
</dbReference>
<dbReference type="OMA" id="NGINIHL"/>
<feature type="domain" description="AB hydrolase-1" evidence="9">
    <location>
        <begin position="25"/>
        <end position="141"/>
    </location>
</feature>
<sequence>MEKIEHTTVATNGINMHIASIGTGPVILFLHGFPELWYSWRHQLLSLSSHGYRCIAPDLRGFGDTDAPPSAASYTSFHIVGDLVGLLDHLGIDQVFLVGHDWGAVMAWNFCMFRPDRVKALVNLSVPYLRRNPAMKPVDSLRALLGDDYYFCRFQEPGEAEKDFACVDTPILMKKLFSAFGPELVFIPKEVGFRGLKTPDTLLSWLSEEDVNYYANKFNQKGFTGGLNYYRAFDLNWELTAPWNGLQIKVPVKFIVGDLDIVYHMPGTKEYIHSSAFKKDVPDLQDVVVMEGVAHFINQEKPEEINTHIYDFIKKF</sequence>
<accession>A0A7N2N496</accession>
<evidence type="ECO:0000256" key="6">
    <source>
        <dbReference type="ARBA" id="ARBA00051067"/>
    </source>
</evidence>
<dbReference type="PANTHER" id="PTHR43329">
    <property type="entry name" value="EPOXIDE HYDROLASE"/>
    <property type="match status" value="1"/>
</dbReference>
<evidence type="ECO:0000313" key="11">
    <source>
        <dbReference type="Proteomes" id="UP000594261"/>
    </source>
</evidence>
<dbReference type="OrthoDB" id="7130006at2759"/>
<evidence type="ECO:0000256" key="3">
    <source>
        <dbReference type="ARBA" id="ARBA00013006"/>
    </source>
</evidence>
<name>A0A7N2N496_QUELO</name>
<keyword evidence="4" id="KW-0378">Hydrolase</keyword>
<dbReference type="KEGG" id="qlo:115971052"/>
<evidence type="ECO:0000313" key="10">
    <source>
        <dbReference type="EnsemblPlants" id="QL12p028134:mrna"/>
    </source>
</evidence>
<dbReference type="EMBL" id="LRBV02000012">
    <property type="status" value="NOT_ANNOTATED_CDS"/>
    <property type="molecule type" value="Genomic_DNA"/>
</dbReference>
<dbReference type="GeneID" id="115971052"/>
<evidence type="ECO:0000256" key="8">
    <source>
        <dbReference type="ARBA" id="ARBA00093212"/>
    </source>
</evidence>
<dbReference type="InterPro" id="IPR000073">
    <property type="entry name" value="AB_hydrolase_1"/>
</dbReference>
<reference evidence="10 11" key="1">
    <citation type="journal article" date="2016" name="G3 (Bethesda)">
        <title>First Draft Assembly and Annotation of the Genome of a California Endemic Oak Quercus lobata Nee (Fagaceae).</title>
        <authorList>
            <person name="Sork V.L."/>
            <person name="Fitz-Gibbon S.T."/>
            <person name="Puiu D."/>
            <person name="Crepeau M."/>
            <person name="Gugger P.F."/>
            <person name="Sherman R."/>
            <person name="Stevens K."/>
            <person name="Langley C.H."/>
            <person name="Pellegrini M."/>
            <person name="Salzberg S.L."/>
        </authorList>
    </citation>
    <scope>NUCLEOTIDE SEQUENCE [LARGE SCALE GENOMIC DNA]</scope>
    <source>
        <strain evidence="10 11">cv. SW786</strain>
    </source>
</reference>